<dbReference type="RefSeq" id="WP_263370337.1">
    <property type="nucleotide sequence ID" value="NZ_JAGSYD010000001.1"/>
</dbReference>
<dbReference type="SUPFAM" id="SSF54909">
    <property type="entry name" value="Dimeric alpha+beta barrel"/>
    <property type="match status" value="1"/>
</dbReference>
<dbReference type="PANTHER" id="PTHR33336:SF3">
    <property type="entry name" value="ABM DOMAIN-CONTAINING PROTEIN"/>
    <property type="match status" value="1"/>
</dbReference>
<dbReference type="PANTHER" id="PTHR33336">
    <property type="entry name" value="QUINOL MONOOXYGENASE YGIN-RELATED"/>
    <property type="match status" value="1"/>
</dbReference>
<protein>
    <submittedName>
        <fullName evidence="2">Quinol monooxygenase</fullName>
        <ecNumber evidence="2">1.-.-.-</ecNumber>
    </submittedName>
</protein>
<accession>A0ABW1ZBY5</accession>
<feature type="domain" description="ABM" evidence="1">
    <location>
        <begin position="2"/>
        <end position="91"/>
    </location>
</feature>
<dbReference type="InterPro" id="IPR011008">
    <property type="entry name" value="Dimeric_a/b-barrel"/>
</dbReference>
<gene>
    <name evidence="2" type="ORF">ACFQBQ_14035</name>
</gene>
<evidence type="ECO:0000259" key="1">
    <source>
        <dbReference type="PROSITE" id="PS51725"/>
    </source>
</evidence>
<dbReference type="InterPro" id="IPR007138">
    <property type="entry name" value="ABM_dom"/>
</dbReference>
<dbReference type="PROSITE" id="PS51725">
    <property type="entry name" value="ABM"/>
    <property type="match status" value="1"/>
</dbReference>
<keyword evidence="2" id="KW-0503">Monooxygenase</keyword>
<reference evidence="3" key="1">
    <citation type="journal article" date="2019" name="Int. J. Syst. Evol. Microbiol.">
        <title>The Global Catalogue of Microorganisms (GCM) 10K type strain sequencing project: providing services to taxonomists for standard genome sequencing and annotation.</title>
        <authorList>
            <consortium name="The Broad Institute Genomics Platform"/>
            <consortium name="The Broad Institute Genome Sequencing Center for Infectious Disease"/>
            <person name="Wu L."/>
            <person name="Ma J."/>
        </authorList>
    </citation>
    <scope>NUCLEOTIDE SEQUENCE [LARGE SCALE GENOMIC DNA]</scope>
    <source>
        <strain evidence="3">CGMCC 1.16026</strain>
    </source>
</reference>
<dbReference type="EMBL" id="JBHSWI010000001">
    <property type="protein sequence ID" value="MFC6646686.1"/>
    <property type="molecule type" value="Genomic_DNA"/>
</dbReference>
<evidence type="ECO:0000313" key="3">
    <source>
        <dbReference type="Proteomes" id="UP001596391"/>
    </source>
</evidence>
<evidence type="ECO:0000313" key="2">
    <source>
        <dbReference type="EMBL" id="MFC6646686.1"/>
    </source>
</evidence>
<dbReference type="EC" id="1.-.-.-" evidence="2"/>
<dbReference type="Pfam" id="PF03992">
    <property type="entry name" value="ABM"/>
    <property type="match status" value="1"/>
</dbReference>
<dbReference type="InterPro" id="IPR050744">
    <property type="entry name" value="AI-2_Isomerase_LsrG"/>
</dbReference>
<organism evidence="2 3">
    <name type="scientific">Granulicella cerasi</name>
    <dbReference type="NCBI Taxonomy" id="741063"/>
    <lineage>
        <taxon>Bacteria</taxon>
        <taxon>Pseudomonadati</taxon>
        <taxon>Acidobacteriota</taxon>
        <taxon>Terriglobia</taxon>
        <taxon>Terriglobales</taxon>
        <taxon>Acidobacteriaceae</taxon>
        <taxon>Granulicella</taxon>
    </lineage>
</organism>
<dbReference type="GO" id="GO:0004497">
    <property type="term" value="F:monooxygenase activity"/>
    <property type="evidence" value="ECO:0007669"/>
    <property type="project" value="UniProtKB-KW"/>
</dbReference>
<keyword evidence="3" id="KW-1185">Reference proteome</keyword>
<keyword evidence="2" id="KW-0560">Oxidoreductase</keyword>
<sequence>MISFTVQLRFRPEDHAEIHSILEELTRLSRQEPGCVSYIPHWVEGQPDTVLIYEQYQDDAATEFHRSTEHFKKYAIGGLYQKMLDRQVETLHAIA</sequence>
<dbReference type="Proteomes" id="UP001596391">
    <property type="component" value="Unassembled WGS sequence"/>
</dbReference>
<dbReference type="Gene3D" id="3.30.70.100">
    <property type="match status" value="1"/>
</dbReference>
<name>A0ABW1ZBY5_9BACT</name>
<proteinExistence type="predicted"/>
<comment type="caution">
    <text evidence="2">The sequence shown here is derived from an EMBL/GenBank/DDBJ whole genome shotgun (WGS) entry which is preliminary data.</text>
</comment>